<evidence type="ECO:0000256" key="1">
    <source>
        <dbReference type="ARBA" id="ARBA00022723"/>
    </source>
</evidence>
<keyword evidence="8" id="KW-1185">Reference proteome</keyword>
<evidence type="ECO:0000256" key="3">
    <source>
        <dbReference type="ARBA" id="ARBA00022833"/>
    </source>
</evidence>
<organism evidence="7 8">
    <name type="scientific">Anaeramoeba ignava</name>
    <name type="common">Anaerobic marine amoeba</name>
    <dbReference type="NCBI Taxonomy" id="1746090"/>
    <lineage>
        <taxon>Eukaryota</taxon>
        <taxon>Metamonada</taxon>
        <taxon>Anaeramoebidae</taxon>
        <taxon>Anaeramoeba</taxon>
    </lineage>
</organism>
<evidence type="ECO:0000256" key="4">
    <source>
        <dbReference type="PROSITE-ProRule" id="PRU00723"/>
    </source>
</evidence>
<evidence type="ECO:0000256" key="5">
    <source>
        <dbReference type="SAM" id="MobiDB-lite"/>
    </source>
</evidence>
<dbReference type="Proteomes" id="UP001149090">
    <property type="component" value="Unassembled WGS sequence"/>
</dbReference>
<keyword evidence="1 4" id="KW-0479">Metal-binding</keyword>
<feature type="compositionally biased region" description="Basic residues" evidence="5">
    <location>
        <begin position="9"/>
        <end position="19"/>
    </location>
</feature>
<dbReference type="GO" id="GO:0008270">
    <property type="term" value="F:zinc ion binding"/>
    <property type="evidence" value="ECO:0007669"/>
    <property type="project" value="UniProtKB-KW"/>
</dbReference>
<protein>
    <submittedName>
        <fullName evidence="7">Zinc finger ccch-type-containing 11a</fullName>
    </submittedName>
</protein>
<dbReference type="Gene3D" id="4.10.1000.10">
    <property type="entry name" value="Zinc finger, CCCH-type"/>
    <property type="match status" value="1"/>
</dbReference>
<dbReference type="EMBL" id="JAPDFW010000076">
    <property type="protein sequence ID" value="KAJ5073186.1"/>
    <property type="molecule type" value="Genomic_DNA"/>
</dbReference>
<gene>
    <name evidence="7" type="ORF">M0811_08868</name>
</gene>
<comment type="caution">
    <text evidence="7">The sequence shown here is derived from an EMBL/GenBank/DDBJ whole genome shotgun (WGS) entry which is preliminary data.</text>
</comment>
<keyword evidence="3 4" id="KW-0862">Zinc</keyword>
<name>A0A9Q0LIA2_ANAIG</name>
<dbReference type="SUPFAM" id="SSF90229">
    <property type="entry name" value="CCCH zinc finger"/>
    <property type="match status" value="1"/>
</dbReference>
<reference evidence="7" key="1">
    <citation type="submission" date="2022-10" db="EMBL/GenBank/DDBJ databases">
        <title>Novel sulphate-reducing endosymbionts in the free-living metamonad Anaeramoeba.</title>
        <authorList>
            <person name="Jerlstrom-Hultqvist J."/>
            <person name="Cepicka I."/>
            <person name="Gallot-Lavallee L."/>
            <person name="Salas-Leiva D."/>
            <person name="Curtis B.A."/>
            <person name="Zahonova K."/>
            <person name="Pipaliya S."/>
            <person name="Dacks J."/>
            <person name="Roger A.J."/>
        </authorList>
    </citation>
    <scope>NUCLEOTIDE SEQUENCE</scope>
    <source>
        <strain evidence="7">BMAN</strain>
    </source>
</reference>
<feature type="region of interest" description="Disordered" evidence="5">
    <location>
        <begin position="123"/>
        <end position="174"/>
    </location>
</feature>
<evidence type="ECO:0000256" key="2">
    <source>
        <dbReference type="ARBA" id="ARBA00022771"/>
    </source>
</evidence>
<keyword evidence="2 4" id="KW-0863">Zinc-finger</keyword>
<dbReference type="OrthoDB" id="2270193at2759"/>
<dbReference type="InterPro" id="IPR000571">
    <property type="entry name" value="Znf_CCCH"/>
</dbReference>
<feature type="region of interest" description="Disordered" evidence="5">
    <location>
        <begin position="1"/>
        <end position="52"/>
    </location>
</feature>
<feature type="zinc finger region" description="C3H1-type" evidence="4">
    <location>
        <begin position="97"/>
        <end position="124"/>
    </location>
</feature>
<evidence type="ECO:0000313" key="7">
    <source>
        <dbReference type="EMBL" id="KAJ5073186.1"/>
    </source>
</evidence>
<evidence type="ECO:0000313" key="8">
    <source>
        <dbReference type="Proteomes" id="UP001149090"/>
    </source>
</evidence>
<accession>A0A9Q0LIA2</accession>
<feature type="compositionally biased region" description="Basic and acidic residues" evidence="5">
    <location>
        <begin position="20"/>
        <end position="41"/>
    </location>
</feature>
<feature type="compositionally biased region" description="Basic and acidic residues" evidence="5">
    <location>
        <begin position="123"/>
        <end position="136"/>
    </location>
</feature>
<proteinExistence type="predicted"/>
<evidence type="ECO:0000259" key="6">
    <source>
        <dbReference type="PROSITE" id="PS50103"/>
    </source>
</evidence>
<dbReference type="PROSITE" id="PS50103">
    <property type="entry name" value="ZF_C3H1"/>
    <property type="match status" value="1"/>
</dbReference>
<feature type="domain" description="C3H1-type" evidence="6">
    <location>
        <begin position="97"/>
        <end position="124"/>
    </location>
</feature>
<dbReference type="SMART" id="SM00356">
    <property type="entry name" value="ZnF_C3H1"/>
    <property type="match status" value="1"/>
</dbReference>
<sequence length="259" mass="30393">MDSNTEKINKKKNPPKKKQKEKEKKQKEKEKEKEKNIENKEMNIPSQSLKDNALKRNNSESNEMLNQSGKIFPHSADTTAVMRIGTKSIVYDVNDPRLRTVPCKYWIKGTCKLGDKCRFLHGTQRSEDPRRPEYHKLPKIKSSPNLQKQQEDAAEEEKRQQEQMESQNITKESNIESIQSIPPQNFQIHLNEYEPFMLTSSLSYQENVFRYGRHPYLHIAVLFSNDSKVRHYSYEIRNKFVVNGIDTYLQTEIEPSGCK</sequence>
<dbReference type="Pfam" id="PF18345">
    <property type="entry name" value="zf_CCCH_4"/>
    <property type="match status" value="1"/>
</dbReference>
<dbReference type="InterPro" id="IPR036855">
    <property type="entry name" value="Znf_CCCH_sf"/>
</dbReference>
<dbReference type="AlphaFoldDB" id="A0A9Q0LIA2"/>